<organism evidence="2">
    <name type="scientific">freshwater metagenome</name>
    <dbReference type="NCBI Taxonomy" id="449393"/>
    <lineage>
        <taxon>unclassified sequences</taxon>
        <taxon>metagenomes</taxon>
        <taxon>ecological metagenomes</taxon>
    </lineage>
</organism>
<dbReference type="AlphaFoldDB" id="A0A6J6RCB0"/>
<dbReference type="InterPro" id="IPR005543">
    <property type="entry name" value="PASTA_dom"/>
</dbReference>
<dbReference type="EMBL" id="CAFBPQ010000068">
    <property type="protein sequence ID" value="CAB5031966.1"/>
    <property type="molecule type" value="Genomic_DNA"/>
</dbReference>
<dbReference type="Gene3D" id="3.40.50.1110">
    <property type="entry name" value="SGNH hydrolase"/>
    <property type="match status" value="1"/>
</dbReference>
<feature type="domain" description="PASTA" evidence="1">
    <location>
        <begin position="266"/>
        <end position="334"/>
    </location>
</feature>
<dbReference type="Gene3D" id="3.30.10.20">
    <property type="match status" value="1"/>
</dbReference>
<evidence type="ECO:0000259" key="1">
    <source>
        <dbReference type="PROSITE" id="PS51178"/>
    </source>
</evidence>
<proteinExistence type="predicted"/>
<dbReference type="InterPro" id="IPR036514">
    <property type="entry name" value="SGNH_hydro_sf"/>
</dbReference>
<evidence type="ECO:0000313" key="5">
    <source>
        <dbReference type="EMBL" id="CAB5031966.1"/>
    </source>
</evidence>
<evidence type="ECO:0000313" key="3">
    <source>
        <dbReference type="EMBL" id="CAB4911597.1"/>
    </source>
</evidence>
<evidence type="ECO:0000313" key="2">
    <source>
        <dbReference type="EMBL" id="CAB4721640.1"/>
    </source>
</evidence>
<reference evidence="2" key="1">
    <citation type="submission" date="2020-05" db="EMBL/GenBank/DDBJ databases">
        <authorList>
            <person name="Chiriac C."/>
            <person name="Salcher M."/>
            <person name="Ghai R."/>
            <person name="Kavagutti S V."/>
        </authorList>
    </citation>
    <scope>NUCLEOTIDE SEQUENCE</scope>
</reference>
<dbReference type="EMBL" id="CAFBOF010000015">
    <property type="protein sequence ID" value="CAB4977026.1"/>
    <property type="molecule type" value="Genomic_DNA"/>
</dbReference>
<accession>A0A6J6RCB0</accession>
<name>A0A6J6RCB0_9ZZZZ</name>
<dbReference type="SUPFAM" id="SSF52266">
    <property type="entry name" value="SGNH hydrolase"/>
    <property type="match status" value="1"/>
</dbReference>
<dbReference type="Pfam" id="PF03793">
    <property type="entry name" value="PASTA"/>
    <property type="match status" value="1"/>
</dbReference>
<gene>
    <name evidence="2" type="ORF">UFOPK2683_00664</name>
    <name evidence="3" type="ORF">UFOPK3605_01150</name>
    <name evidence="4" type="ORF">UFOPK3897_00873</name>
    <name evidence="5" type="ORF">UFOPK4121_01474</name>
</gene>
<dbReference type="EMBL" id="CAFBMM010000063">
    <property type="protein sequence ID" value="CAB4911597.1"/>
    <property type="molecule type" value="Genomic_DNA"/>
</dbReference>
<dbReference type="PROSITE" id="PS51178">
    <property type="entry name" value="PASTA"/>
    <property type="match status" value="1"/>
</dbReference>
<sequence length="354" mass="37173">MRPFSSTPISRPRALQPRFVTAVILLALLGAACLPVAPEPPTVIVYGDSLSSEASGQLDSQLQTAFPGWRVIVRSQGGAALCDYKTQMQDDATLEADLVIIQFSGNYFTPCITNPGFGNYFWDAGWTINLWHERNTPVLFVGGLSRVGQPAGIGTTGGTFKWWAEYTAAWGTRFVDASTFLVEDGIYKQTLPCYASEEESCTADNDRINARNTDGSHLCNALGSGGLGNIPCPDYASGAYRFALAIVRAAAAMIPGAIIPGVPGPVTPRVVIPDFAILPTAYAAAESTLLGLGLVPSQTGEASDTVAVGDVVRTNPAAGQKLRPGKPITVYVSTGPSVTTTTTTTTSTTTTTLG</sequence>
<evidence type="ECO:0000313" key="4">
    <source>
        <dbReference type="EMBL" id="CAB4977026.1"/>
    </source>
</evidence>
<dbReference type="PROSITE" id="PS51257">
    <property type="entry name" value="PROKAR_LIPOPROTEIN"/>
    <property type="match status" value="1"/>
</dbReference>
<dbReference type="EMBL" id="CAEZYK010000029">
    <property type="protein sequence ID" value="CAB4721640.1"/>
    <property type="molecule type" value="Genomic_DNA"/>
</dbReference>
<dbReference type="CDD" id="cd06577">
    <property type="entry name" value="PASTA_pknB"/>
    <property type="match status" value="1"/>
</dbReference>
<dbReference type="SMART" id="SM00740">
    <property type="entry name" value="PASTA"/>
    <property type="match status" value="1"/>
</dbReference>
<protein>
    <submittedName>
        <fullName evidence="2">Unannotated protein</fullName>
    </submittedName>
</protein>